<dbReference type="Gene3D" id="3.30.30.80">
    <property type="entry name" value="probable RNA-binding protein from clostridium symbiosum atcc 14940"/>
    <property type="match status" value="1"/>
</dbReference>
<name>A0ABZ2Y154_9FIRM</name>
<dbReference type="InterPro" id="IPR039247">
    <property type="entry name" value="KhpB"/>
</dbReference>
<keyword evidence="4 6" id="KW-0143">Chaperone</keyword>
<dbReference type="RefSeq" id="WP_341876026.1">
    <property type="nucleotide sequence ID" value="NZ_CP121687.1"/>
</dbReference>
<dbReference type="InterPro" id="IPR038247">
    <property type="entry name" value="Jag_N_dom_sf"/>
</dbReference>
<dbReference type="SMART" id="SM01245">
    <property type="entry name" value="Jag_N"/>
    <property type="match status" value="1"/>
</dbReference>
<keyword evidence="3 6" id="KW-0133">Cell shape</keyword>
<keyword evidence="5 6" id="KW-0961">Cell wall biogenesis/degradation</keyword>
<keyword evidence="1 6" id="KW-0963">Cytoplasm</keyword>
<dbReference type="Gene3D" id="3.30.1370.50">
    <property type="entry name" value="R3H-like domain"/>
    <property type="match status" value="1"/>
</dbReference>
<dbReference type="HAMAP" id="MF_00867">
    <property type="entry name" value="KhpB"/>
    <property type="match status" value="1"/>
</dbReference>
<dbReference type="InterPro" id="IPR032782">
    <property type="entry name" value="KhpB_N"/>
</dbReference>
<dbReference type="Pfam" id="PF13083">
    <property type="entry name" value="KH_KhpA-B"/>
    <property type="match status" value="1"/>
</dbReference>
<comment type="subcellular location">
    <subcellularLocation>
        <location evidence="6">Cytoplasm</location>
    </subcellularLocation>
</comment>
<evidence type="ECO:0000256" key="4">
    <source>
        <dbReference type="ARBA" id="ARBA00023186"/>
    </source>
</evidence>
<evidence type="ECO:0000313" key="9">
    <source>
        <dbReference type="Proteomes" id="UP001486565"/>
    </source>
</evidence>
<evidence type="ECO:0000256" key="6">
    <source>
        <dbReference type="HAMAP-Rule" id="MF_00867"/>
    </source>
</evidence>
<comment type="domain">
    <text evidence="6">Has an N-terminal Jag-N domain and 2 RNA-binding domains (KH and R3H).</text>
</comment>
<dbReference type="NCBIfam" id="NF041568">
    <property type="entry name" value="Jag_EloR"/>
    <property type="match status" value="1"/>
</dbReference>
<dbReference type="Pfam" id="PF14804">
    <property type="entry name" value="Jag_N"/>
    <property type="match status" value="1"/>
</dbReference>
<evidence type="ECO:0000256" key="2">
    <source>
        <dbReference type="ARBA" id="ARBA00022884"/>
    </source>
</evidence>
<sequence>MDFIEKIGKTVEEAITEGLIELGVTRDNVDIEILDKGSKGFLGLGTKMAKVRMRKKFNPIDSATKFLEDLFEKMKIQAVIDVEEKENGNYYFNLRGEDMGILIGKRGQTLDSLQYLVNLVANKEKENYVRITLDTENYREKRKDTLEALARNLAKKVKTTKRSVVLEPMNPYERRIIHFALQNDRFVKTHSEGEEPYRKVVISPINHG</sequence>
<dbReference type="CDD" id="cd02414">
    <property type="entry name" value="KH-II_Jag"/>
    <property type="match status" value="1"/>
</dbReference>
<comment type="function">
    <text evidence="6">A probable RNA chaperone. Forms a complex with KhpA which binds to cellular RNA and controls its expression. Plays a role in peptidoglycan (PG) homeostasis and cell length regulation.</text>
</comment>
<dbReference type="Gene3D" id="3.30.300.20">
    <property type="match status" value="1"/>
</dbReference>
<evidence type="ECO:0000259" key="7">
    <source>
        <dbReference type="PROSITE" id="PS51061"/>
    </source>
</evidence>
<keyword evidence="2 6" id="KW-0694">RNA-binding</keyword>
<dbReference type="Pfam" id="PF01424">
    <property type="entry name" value="R3H"/>
    <property type="match status" value="1"/>
</dbReference>
<dbReference type="SUPFAM" id="SSF82708">
    <property type="entry name" value="R3H domain"/>
    <property type="match status" value="1"/>
</dbReference>
<gene>
    <name evidence="8" type="primary">jag</name>
    <name evidence="6" type="synonym">eloR</name>
    <name evidence="6" type="synonym">khpB</name>
    <name evidence="8" type="ORF">QBE51_09360</name>
</gene>
<dbReference type="InterPro" id="IPR015946">
    <property type="entry name" value="KH_dom-like_a/b"/>
</dbReference>
<evidence type="ECO:0000256" key="3">
    <source>
        <dbReference type="ARBA" id="ARBA00022960"/>
    </source>
</evidence>
<accession>A0ABZ2Y154</accession>
<dbReference type="InterPro" id="IPR036867">
    <property type="entry name" value="R3H_dom_sf"/>
</dbReference>
<comment type="similarity">
    <text evidence="6">Belongs to the KhpB RNA-binding protein family.</text>
</comment>
<proteinExistence type="inferred from homology"/>
<dbReference type="EMBL" id="CP121687">
    <property type="protein sequence ID" value="WZL69022.1"/>
    <property type="molecule type" value="Genomic_DNA"/>
</dbReference>
<comment type="subunit">
    <text evidence="6">Forms a complex with KhpA.</text>
</comment>
<reference evidence="8 9" key="1">
    <citation type="submission" date="2023-03" db="EMBL/GenBank/DDBJ databases">
        <title>Novel Species.</title>
        <authorList>
            <person name="Ma S."/>
        </authorList>
    </citation>
    <scope>NUCLEOTIDE SEQUENCE [LARGE SCALE GENOMIC DNA]</scope>
    <source>
        <strain evidence="8 9">LIND6LT2</strain>
    </source>
</reference>
<evidence type="ECO:0000313" key="8">
    <source>
        <dbReference type="EMBL" id="WZL69022.1"/>
    </source>
</evidence>
<protein>
    <recommendedName>
        <fullName evidence="6">RNA-binding protein KhpB</fullName>
    </recommendedName>
    <alternativeName>
        <fullName evidence="6">RNA-binding protein EloR</fullName>
    </alternativeName>
</protein>
<keyword evidence="9" id="KW-1185">Reference proteome</keyword>
<dbReference type="InterPro" id="IPR038008">
    <property type="entry name" value="Jag_KH"/>
</dbReference>
<organism evidence="8 9">
    <name type="scientific">Defluviitalea saccharophila</name>
    <dbReference type="NCBI Taxonomy" id="879970"/>
    <lineage>
        <taxon>Bacteria</taxon>
        <taxon>Bacillati</taxon>
        <taxon>Bacillota</taxon>
        <taxon>Clostridia</taxon>
        <taxon>Lachnospirales</taxon>
        <taxon>Defluviitaleaceae</taxon>
        <taxon>Defluviitalea</taxon>
    </lineage>
</organism>
<dbReference type="PROSITE" id="PS51061">
    <property type="entry name" value="R3H"/>
    <property type="match status" value="1"/>
</dbReference>
<feature type="domain" description="R3H" evidence="7">
    <location>
        <begin position="140"/>
        <end position="206"/>
    </location>
</feature>
<evidence type="ECO:0000256" key="5">
    <source>
        <dbReference type="ARBA" id="ARBA00023316"/>
    </source>
</evidence>
<dbReference type="Proteomes" id="UP001486565">
    <property type="component" value="Chromosome"/>
</dbReference>
<dbReference type="CDD" id="cd02644">
    <property type="entry name" value="R3H_jag"/>
    <property type="match status" value="1"/>
</dbReference>
<dbReference type="PANTHER" id="PTHR35800">
    <property type="entry name" value="PROTEIN JAG"/>
    <property type="match status" value="1"/>
</dbReference>
<dbReference type="PANTHER" id="PTHR35800:SF1">
    <property type="entry name" value="RNA-BINDING PROTEIN KHPB"/>
    <property type="match status" value="1"/>
</dbReference>
<comment type="caution">
    <text evidence="6">Lacks conserved residue(s) required for the propagation of feature annotation.</text>
</comment>
<evidence type="ECO:0000256" key="1">
    <source>
        <dbReference type="ARBA" id="ARBA00022490"/>
    </source>
</evidence>
<dbReference type="InterPro" id="IPR001374">
    <property type="entry name" value="R3H_dom"/>
</dbReference>
<dbReference type="InterPro" id="IPR034079">
    <property type="entry name" value="R3H_KhpB"/>
</dbReference>
<dbReference type="SMART" id="SM00393">
    <property type="entry name" value="R3H"/>
    <property type="match status" value="1"/>
</dbReference>